<dbReference type="Pfam" id="PF04488">
    <property type="entry name" value="Gly_transf_sug"/>
    <property type="match status" value="1"/>
</dbReference>
<keyword evidence="1" id="KW-0808">Transferase</keyword>
<dbReference type="InterPro" id="IPR029044">
    <property type="entry name" value="Nucleotide-diphossugar_trans"/>
</dbReference>
<accession>A0ABV4P381</accession>
<dbReference type="PANTHER" id="PTHR32385">
    <property type="entry name" value="MANNOSYL PHOSPHORYLINOSITOL CERAMIDE SYNTHASE"/>
    <property type="match status" value="1"/>
</dbReference>
<dbReference type="InterPro" id="IPR051706">
    <property type="entry name" value="Glycosyltransferase_domain"/>
</dbReference>
<proteinExistence type="predicted"/>
<reference evidence="2 3" key="1">
    <citation type="submission" date="2024-08" db="EMBL/GenBank/DDBJ databases">
        <authorList>
            <person name="Ishaq N."/>
        </authorList>
    </citation>
    <scope>NUCLEOTIDE SEQUENCE [LARGE SCALE GENOMIC DNA]</scope>
    <source>
        <strain evidence="2 3">DSM 18651</strain>
    </source>
</reference>
<organism evidence="2 3">
    <name type="scientific">Microbulbifer epialgicus</name>
    <dbReference type="NCBI Taxonomy" id="393907"/>
    <lineage>
        <taxon>Bacteria</taxon>
        <taxon>Pseudomonadati</taxon>
        <taxon>Pseudomonadota</taxon>
        <taxon>Gammaproteobacteria</taxon>
        <taxon>Cellvibrionales</taxon>
        <taxon>Microbulbiferaceae</taxon>
        <taxon>Microbulbifer</taxon>
    </lineage>
</organism>
<dbReference type="EMBL" id="JBGMEK010000057">
    <property type="protein sequence ID" value="MFA0812840.1"/>
    <property type="molecule type" value="Genomic_DNA"/>
</dbReference>
<evidence type="ECO:0000313" key="3">
    <source>
        <dbReference type="Proteomes" id="UP001569428"/>
    </source>
</evidence>
<dbReference type="Proteomes" id="UP001569428">
    <property type="component" value="Unassembled WGS sequence"/>
</dbReference>
<dbReference type="PANTHER" id="PTHR32385:SF15">
    <property type="entry name" value="INOSITOL PHOSPHOCERAMIDE MANNOSYLTRANSFERASE 1"/>
    <property type="match status" value="1"/>
</dbReference>
<name>A0ABV4P381_9GAMM</name>
<dbReference type="RefSeq" id="WP_371840570.1">
    <property type="nucleotide sequence ID" value="NZ_JBGMEK010000057.1"/>
</dbReference>
<dbReference type="Gene3D" id="3.90.550.20">
    <property type="match status" value="1"/>
</dbReference>
<dbReference type="SUPFAM" id="SSF53448">
    <property type="entry name" value="Nucleotide-diphospho-sugar transferases"/>
    <property type="match status" value="1"/>
</dbReference>
<keyword evidence="3" id="KW-1185">Reference proteome</keyword>
<gene>
    <name evidence="2" type="ORF">ACCI49_18170</name>
</gene>
<evidence type="ECO:0000313" key="2">
    <source>
        <dbReference type="EMBL" id="MFA0812840.1"/>
    </source>
</evidence>
<dbReference type="InterPro" id="IPR007577">
    <property type="entry name" value="GlycoTrfase_DXD_sugar-bd_CS"/>
</dbReference>
<evidence type="ECO:0000256" key="1">
    <source>
        <dbReference type="ARBA" id="ARBA00022679"/>
    </source>
</evidence>
<sequence length="262" mass="31028">MNESYIPKLIHVTWKSKNLPDNFSRVLSYWKSLNPNYKIVLWTDEDNRNLIREKFPFFLEVYDSYTNHIQRVDAVRYCILYTYGGIYVDLDFLPIRPLGTFFEGKKCVLSKEPPFAAERRNMRKIISNAMMASIPRLNFFKCIIDEMASNYKLFDHLDEESRVLETTGPFMLTKAYDIYHPDRDIHLIEYNNFFPFDVFEIERMYESGEYYDGEGSLSQTIAIHLFCGTWWKDTPIIYCPDKLYSILGNSEMISNGKNKYGI</sequence>
<comment type="caution">
    <text evidence="2">The sequence shown here is derived from an EMBL/GenBank/DDBJ whole genome shotgun (WGS) entry which is preliminary data.</text>
</comment>
<protein>
    <submittedName>
        <fullName evidence="2">Glycosyltransferase family 32 protein</fullName>
    </submittedName>
</protein>